<dbReference type="InterPro" id="IPR018934">
    <property type="entry name" value="RIO_dom"/>
</dbReference>
<dbReference type="EMBL" id="GDHC01005553">
    <property type="protein sequence ID" value="JAQ13076.1"/>
    <property type="molecule type" value="Transcribed_RNA"/>
</dbReference>
<evidence type="ECO:0000256" key="2">
    <source>
        <dbReference type="ARBA" id="ARBA00012513"/>
    </source>
</evidence>
<name>A0A0A9WGE3_LYGHE</name>
<dbReference type="GO" id="GO:0005634">
    <property type="term" value="C:nucleus"/>
    <property type="evidence" value="ECO:0007669"/>
    <property type="project" value="TreeGrafter"/>
</dbReference>
<dbReference type="PROSITE" id="PS50011">
    <property type="entry name" value="PROTEIN_KINASE_DOM"/>
    <property type="match status" value="1"/>
</dbReference>
<keyword evidence="5" id="KW-0819">tRNA processing</keyword>
<keyword evidence="3" id="KW-0723">Serine/threonine-protein kinase</keyword>
<dbReference type="Pfam" id="PF01163">
    <property type="entry name" value="RIO1"/>
    <property type="match status" value="1"/>
</dbReference>
<dbReference type="FunFam" id="3.30.200.20:FF:000201">
    <property type="entry name" value="TP53-regulating kinase isoform X1"/>
    <property type="match status" value="1"/>
</dbReference>
<evidence type="ECO:0000256" key="8">
    <source>
        <dbReference type="ARBA" id="ARBA00022840"/>
    </source>
</evidence>
<dbReference type="GO" id="GO:0005524">
    <property type="term" value="F:ATP binding"/>
    <property type="evidence" value="ECO:0007669"/>
    <property type="project" value="UniProtKB-KW"/>
</dbReference>
<dbReference type="EMBL" id="GBHO01039670">
    <property type="protein sequence ID" value="JAG03934.1"/>
    <property type="molecule type" value="Transcribed_RNA"/>
</dbReference>
<evidence type="ECO:0000313" key="13">
    <source>
        <dbReference type="EMBL" id="JAG03935.1"/>
    </source>
</evidence>
<dbReference type="GO" id="GO:0004674">
    <property type="term" value="F:protein serine/threonine kinase activity"/>
    <property type="evidence" value="ECO:0007669"/>
    <property type="project" value="UniProtKB-KW"/>
</dbReference>
<dbReference type="EC" id="2.7.11.1" evidence="2"/>
<dbReference type="GO" id="GO:0000408">
    <property type="term" value="C:EKC/KEOPS complex"/>
    <property type="evidence" value="ECO:0007669"/>
    <property type="project" value="TreeGrafter"/>
</dbReference>
<dbReference type="GO" id="GO:0008033">
    <property type="term" value="P:tRNA processing"/>
    <property type="evidence" value="ECO:0007669"/>
    <property type="project" value="UniProtKB-KW"/>
</dbReference>
<dbReference type="NCBIfam" id="TIGR03724">
    <property type="entry name" value="arch_bud32"/>
    <property type="match status" value="1"/>
</dbReference>
<dbReference type="GO" id="GO:0005829">
    <property type="term" value="C:cytosol"/>
    <property type="evidence" value="ECO:0007669"/>
    <property type="project" value="TreeGrafter"/>
</dbReference>
<evidence type="ECO:0000256" key="5">
    <source>
        <dbReference type="ARBA" id="ARBA00022694"/>
    </source>
</evidence>
<dbReference type="GO" id="GO:0070525">
    <property type="term" value="P:tRNA threonylcarbamoyladenosine metabolic process"/>
    <property type="evidence" value="ECO:0007669"/>
    <property type="project" value="TreeGrafter"/>
</dbReference>
<comment type="catalytic activity">
    <reaction evidence="9">
        <text>L-threonyl-[protein] + ATP = O-phospho-L-threonyl-[protein] + ADP + H(+)</text>
        <dbReference type="Rhea" id="RHEA:46608"/>
        <dbReference type="Rhea" id="RHEA-COMP:11060"/>
        <dbReference type="Rhea" id="RHEA-COMP:11605"/>
        <dbReference type="ChEBI" id="CHEBI:15378"/>
        <dbReference type="ChEBI" id="CHEBI:30013"/>
        <dbReference type="ChEBI" id="CHEBI:30616"/>
        <dbReference type="ChEBI" id="CHEBI:61977"/>
        <dbReference type="ChEBI" id="CHEBI:456216"/>
        <dbReference type="EC" id="2.7.11.1"/>
    </reaction>
</comment>
<dbReference type="Gene3D" id="3.30.200.20">
    <property type="entry name" value="Phosphorylase Kinase, domain 1"/>
    <property type="match status" value="1"/>
</dbReference>
<comment type="catalytic activity">
    <reaction evidence="10">
        <text>L-seryl-[protein] + ATP = O-phospho-L-seryl-[protein] + ADP + H(+)</text>
        <dbReference type="Rhea" id="RHEA:17989"/>
        <dbReference type="Rhea" id="RHEA-COMP:9863"/>
        <dbReference type="Rhea" id="RHEA-COMP:11604"/>
        <dbReference type="ChEBI" id="CHEBI:15378"/>
        <dbReference type="ChEBI" id="CHEBI:29999"/>
        <dbReference type="ChEBI" id="CHEBI:30616"/>
        <dbReference type="ChEBI" id="CHEBI:83421"/>
        <dbReference type="ChEBI" id="CHEBI:456216"/>
        <dbReference type="EC" id="2.7.11.1"/>
    </reaction>
</comment>
<evidence type="ECO:0000259" key="11">
    <source>
        <dbReference type="PROSITE" id="PS50011"/>
    </source>
</evidence>
<dbReference type="InterPro" id="IPR022495">
    <property type="entry name" value="Bud32"/>
</dbReference>
<evidence type="ECO:0000313" key="12">
    <source>
        <dbReference type="EMBL" id="JAG03934.1"/>
    </source>
</evidence>
<feature type="domain" description="Protein kinase" evidence="11">
    <location>
        <begin position="4"/>
        <end position="222"/>
    </location>
</feature>
<dbReference type="EMBL" id="GBHO01039669">
    <property type="protein sequence ID" value="JAG03935.1"/>
    <property type="molecule type" value="Transcribed_RNA"/>
</dbReference>
<dbReference type="Gene3D" id="1.10.510.10">
    <property type="entry name" value="Transferase(Phosphotransferase) domain 1"/>
    <property type="match status" value="1"/>
</dbReference>
<reference evidence="13" key="2">
    <citation type="submission" date="2014-07" db="EMBL/GenBank/DDBJ databases">
        <authorList>
            <person name="Hull J."/>
        </authorList>
    </citation>
    <scope>NUCLEOTIDE SEQUENCE</scope>
</reference>
<evidence type="ECO:0000256" key="9">
    <source>
        <dbReference type="ARBA" id="ARBA00047899"/>
    </source>
</evidence>
<evidence type="ECO:0000256" key="7">
    <source>
        <dbReference type="ARBA" id="ARBA00022777"/>
    </source>
</evidence>
<organism evidence="13">
    <name type="scientific">Lygus hesperus</name>
    <name type="common">Western plant bug</name>
    <dbReference type="NCBI Taxonomy" id="30085"/>
    <lineage>
        <taxon>Eukaryota</taxon>
        <taxon>Metazoa</taxon>
        <taxon>Ecdysozoa</taxon>
        <taxon>Arthropoda</taxon>
        <taxon>Hexapoda</taxon>
        <taxon>Insecta</taxon>
        <taxon>Pterygota</taxon>
        <taxon>Neoptera</taxon>
        <taxon>Paraneoptera</taxon>
        <taxon>Hemiptera</taxon>
        <taxon>Heteroptera</taxon>
        <taxon>Panheteroptera</taxon>
        <taxon>Cimicomorpha</taxon>
        <taxon>Miridae</taxon>
        <taxon>Mirini</taxon>
        <taxon>Lygus</taxon>
    </lineage>
</organism>
<evidence type="ECO:0000256" key="6">
    <source>
        <dbReference type="ARBA" id="ARBA00022741"/>
    </source>
</evidence>
<dbReference type="InterPro" id="IPR011009">
    <property type="entry name" value="Kinase-like_dom_sf"/>
</dbReference>
<evidence type="ECO:0000256" key="4">
    <source>
        <dbReference type="ARBA" id="ARBA00022679"/>
    </source>
</evidence>
<keyword evidence="8" id="KW-0067">ATP-binding</keyword>
<dbReference type="InterPro" id="IPR000719">
    <property type="entry name" value="Prot_kinase_dom"/>
</dbReference>
<dbReference type="SUPFAM" id="SSF56112">
    <property type="entry name" value="Protein kinase-like (PK-like)"/>
    <property type="match status" value="1"/>
</dbReference>
<evidence type="ECO:0000256" key="10">
    <source>
        <dbReference type="ARBA" id="ARBA00048679"/>
    </source>
</evidence>
<reference evidence="14" key="3">
    <citation type="journal article" date="2016" name="Gigascience">
        <title>De novo construction of an expanded transcriptome assembly for the western tarnished plant bug, Lygus hesperus.</title>
        <authorList>
            <person name="Tassone E.E."/>
            <person name="Geib S.M."/>
            <person name="Hall B."/>
            <person name="Fabrick J.A."/>
            <person name="Brent C.S."/>
            <person name="Hull J.J."/>
        </authorList>
    </citation>
    <scope>NUCLEOTIDE SEQUENCE</scope>
</reference>
<keyword evidence="6" id="KW-0547">Nucleotide-binding</keyword>
<dbReference type="PANTHER" id="PTHR12209:SF0">
    <property type="entry name" value="EKC_KEOPS COMPLEX SUBUNIT TP53RK"/>
    <property type="match status" value="1"/>
</dbReference>
<evidence type="ECO:0000313" key="15">
    <source>
        <dbReference type="EMBL" id="JAQ13076.1"/>
    </source>
</evidence>
<gene>
    <name evidence="13" type="primary">TP53RK_0</name>
    <name evidence="14" type="synonym">TP53RK_3</name>
    <name evidence="15" type="synonym">TP53RK_4</name>
    <name evidence="12" type="synonym">TP53RK_5</name>
    <name evidence="13" type="ORF">CM83_41399</name>
    <name evidence="12" type="ORF">CM83_41400</name>
    <name evidence="15" type="ORF">g.55583</name>
    <name evidence="14" type="ORF">g.55584</name>
</gene>
<evidence type="ECO:0000256" key="3">
    <source>
        <dbReference type="ARBA" id="ARBA00022527"/>
    </source>
</evidence>
<proteinExistence type="inferred from homology"/>
<protein>
    <recommendedName>
        <fullName evidence="2">non-specific serine/threonine protein kinase</fullName>
        <ecNumber evidence="2">2.7.11.1</ecNumber>
    </recommendedName>
</protein>
<dbReference type="AlphaFoldDB" id="A0A0A9WGE3"/>
<keyword evidence="7 13" id="KW-0418">Kinase</keyword>
<dbReference type="PANTHER" id="PTHR12209">
    <property type="entry name" value="NON-SPECIFIC SERINE/THREONINE PROTEIN KINASE"/>
    <property type="match status" value="1"/>
</dbReference>
<reference evidence="13" key="1">
    <citation type="journal article" date="2014" name="PLoS ONE">
        <title>Transcriptome-Based Identification of ABC Transporters in the Western Tarnished Plant Bug Lygus hesperus.</title>
        <authorList>
            <person name="Hull J.J."/>
            <person name="Chaney K."/>
            <person name="Geib S.M."/>
            <person name="Fabrick J.A."/>
            <person name="Brent C.S."/>
            <person name="Walsh D."/>
            <person name="Lavine L.C."/>
        </authorList>
    </citation>
    <scope>NUCLEOTIDE SEQUENCE</scope>
</reference>
<accession>A0A0A9WGE3</accession>
<evidence type="ECO:0000313" key="14">
    <source>
        <dbReference type="EMBL" id="JAQ05866.1"/>
    </source>
</evidence>
<sequence length="222" mass="24854">MDFPQDYELMKQGAEAKLYKGTFLGRPVIVKERFRKTYRHPDLDEMISKERLKAEARGILRCKALGVPAPAVYYVDPDTKCMFLEEIDGSTLKDLFTSLLASSEPDDMNQLKQLALSIGEVVGKIHAGHLIHGDLTTSNFLRHGFKTYLIDFGLSSVSTMAEDKAVDLYVLERALVSTHPGCDELWAQILAGYSKSYTGGSKEVLNKFKEVQARGRKRTMVG</sequence>
<comment type="similarity">
    <text evidence="1">Belongs to the protein kinase superfamily. BUD32 family.</text>
</comment>
<dbReference type="EMBL" id="GDHC01012763">
    <property type="protein sequence ID" value="JAQ05866.1"/>
    <property type="molecule type" value="Transcribed_RNA"/>
</dbReference>
<evidence type="ECO:0000256" key="1">
    <source>
        <dbReference type="ARBA" id="ARBA00010630"/>
    </source>
</evidence>
<keyword evidence="4" id="KW-0808">Transferase</keyword>